<protein>
    <submittedName>
        <fullName evidence="1">Peptidase S41 family protein ustP</fullName>
    </submittedName>
</protein>
<accession>A0AA37PE80</accession>
<dbReference type="RefSeq" id="XP_049133028.1">
    <property type="nucleotide sequence ID" value="XM_049277071.1"/>
</dbReference>
<evidence type="ECO:0000313" key="1">
    <source>
        <dbReference type="EMBL" id="GKT50678.1"/>
    </source>
</evidence>
<sequence length="152" mass="16548">MTYELSVQVIAMGSRPFNASMQAVGGTKGGPVITLSSYQKLWPALGPVKLPEGINVTTFAEADPPLTSMPTDDWTINSTNAYPDNNLGTPMQFHYEAANYKLFYTRDLLTNMTSLWSAVADMKWNGARCVKGSTTNNDSTMGYSEKVLSGFA</sequence>
<dbReference type="AlphaFoldDB" id="A0AA37PE80"/>
<dbReference type="InterPro" id="IPR052766">
    <property type="entry name" value="S41A_metabolite_peptidase"/>
</dbReference>
<keyword evidence="2" id="KW-1185">Reference proteome</keyword>
<dbReference type="EMBL" id="BQXU01000039">
    <property type="protein sequence ID" value="GKT50678.1"/>
    <property type="molecule type" value="Genomic_DNA"/>
</dbReference>
<name>A0AA37PE80_9PEZI</name>
<dbReference type="Proteomes" id="UP001055115">
    <property type="component" value="Unassembled WGS sequence"/>
</dbReference>
<organism evidence="1 2">
    <name type="scientific">Colletotrichum spaethianum</name>
    <dbReference type="NCBI Taxonomy" id="700344"/>
    <lineage>
        <taxon>Eukaryota</taxon>
        <taxon>Fungi</taxon>
        <taxon>Dikarya</taxon>
        <taxon>Ascomycota</taxon>
        <taxon>Pezizomycotina</taxon>
        <taxon>Sordariomycetes</taxon>
        <taxon>Hypocreomycetidae</taxon>
        <taxon>Glomerellales</taxon>
        <taxon>Glomerellaceae</taxon>
        <taxon>Colletotrichum</taxon>
        <taxon>Colletotrichum spaethianum species complex</taxon>
    </lineage>
</organism>
<comment type="caution">
    <text evidence="1">The sequence shown here is derived from an EMBL/GenBank/DDBJ whole genome shotgun (WGS) entry which is preliminary data.</text>
</comment>
<gene>
    <name evidence="1" type="ORF">ColSpa_10859</name>
</gene>
<dbReference type="PANTHER" id="PTHR37049:SF4">
    <property type="entry name" value="RHODANESE DOMAIN-CONTAINING PROTEIN"/>
    <property type="match status" value="1"/>
</dbReference>
<dbReference type="PANTHER" id="PTHR37049">
    <property type="entry name" value="PEPTIDASE S41 FAMILY PROTEIN"/>
    <property type="match status" value="1"/>
</dbReference>
<dbReference type="GeneID" id="73331661"/>
<evidence type="ECO:0000313" key="2">
    <source>
        <dbReference type="Proteomes" id="UP001055115"/>
    </source>
</evidence>
<proteinExistence type="predicted"/>
<reference evidence="1 2" key="1">
    <citation type="submission" date="2022-03" db="EMBL/GenBank/DDBJ databases">
        <title>Genome data of Colletotrichum spp.</title>
        <authorList>
            <person name="Utami Y.D."/>
            <person name="Hiruma K."/>
        </authorList>
    </citation>
    <scope>NUCLEOTIDE SEQUENCE [LARGE SCALE GENOMIC DNA]</scope>
    <source>
        <strain evidence="1 2">MAFF 239500</strain>
    </source>
</reference>